<feature type="transmembrane region" description="Helical" evidence="5">
    <location>
        <begin position="256"/>
        <end position="275"/>
    </location>
</feature>
<feature type="transmembrane region" description="Helical" evidence="5">
    <location>
        <begin position="356"/>
        <end position="378"/>
    </location>
</feature>
<gene>
    <name evidence="7" type="ORF">GGQ54_001482</name>
</gene>
<dbReference type="RefSeq" id="WP_179444817.1">
    <property type="nucleotide sequence ID" value="NZ_JACBZS010000001.1"/>
</dbReference>
<feature type="transmembrane region" description="Helical" evidence="5">
    <location>
        <begin position="322"/>
        <end position="344"/>
    </location>
</feature>
<evidence type="ECO:0000256" key="5">
    <source>
        <dbReference type="SAM" id="Phobius"/>
    </source>
</evidence>
<keyword evidence="2 5" id="KW-0812">Transmembrane</keyword>
<feature type="transmembrane region" description="Helical" evidence="5">
    <location>
        <begin position="140"/>
        <end position="159"/>
    </location>
</feature>
<evidence type="ECO:0000313" key="7">
    <source>
        <dbReference type="EMBL" id="NYI70922.1"/>
    </source>
</evidence>
<keyword evidence="8" id="KW-1185">Reference proteome</keyword>
<feature type="transmembrane region" description="Helical" evidence="5">
    <location>
        <begin position="287"/>
        <end position="310"/>
    </location>
</feature>
<protein>
    <submittedName>
        <fullName evidence="7">MFS family permease</fullName>
    </submittedName>
</protein>
<dbReference type="GO" id="GO:0022857">
    <property type="term" value="F:transmembrane transporter activity"/>
    <property type="evidence" value="ECO:0007669"/>
    <property type="project" value="InterPro"/>
</dbReference>
<feature type="transmembrane region" description="Helical" evidence="5">
    <location>
        <begin position="106"/>
        <end position="128"/>
    </location>
</feature>
<dbReference type="PROSITE" id="PS50850">
    <property type="entry name" value="MFS"/>
    <property type="match status" value="1"/>
</dbReference>
<evidence type="ECO:0000256" key="2">
    <source>
        <dbReference type="ARBA" id="ARBA00022692"/>
    </source>
</evidence>
<evidence type="ECO:0000313" key="8">
    <source>
        <dbReference type="Proteomes" id="UP000527616"/>
    </source>
</evidence>
<dbReference type="PANTHER" id="PTHR23534">
    <property type="entry name" value="MFS PERMEASE"/>
    <property type="match status" value="1"/>
</dbReference>
<dbReference type="GO" id="GO:0005886">
    <property type="term" value="C:plasma membrane"/>
    <property type="evidence" value="ECO:0007669"/>
    <property type="project" value="UniProtKB-SubCell"/>
</dbReference>
<dbReference type="Gene3D" id="1.20.1250.20">
    <property type="entry name" value="MFS general substrate transporter like domains"/>
    <property type="match status" value="1"/>
</dbReference>
<dbReference type="Proteomes" id="UP000527616">
    <property type="component" value="Unassembled WGS sequence"/>
</dbReference>
<accession>A0A7Z0D8M4</accession>
<comment type="subcellular location">
    <subcellularLocation>
        <location evidence="1">Cell membrane</location>
        <topology evidence="1">Multi-pass membrane protein</topology>
    </subcellularLocation>
</comment>
<evidence type="ECO:0000256" key="4">
    <source>
        <dbReference type="ARBA" id="ARBA00023136"/>
    </source>
</evidence>
<feature type="transmembrane region" description="Helical" evidence="5">
    <location>
        <begin position="175"/>
        <end position="193"/>
    </location>
</feature>
<dbReference type="EMBL" id="JACBZS010000001">
    <property type="protein sequence ID" value="NYI70922.1"/>
    <property type="molecule type" value="Genomic_DNA"/>
</dbReference>
<organism evidence="7 8">
    <name type="scientific">Naumannella cuiyingiana</name>
    <dbReference type="NCBI Taxonomy" id="1347891"/>
    <lineage>
        <taxon>Bacteria</taxon>
        <taxon>Bacillati</taxon>
        <taxon>Actinomycetota</taxon>
        <taxon>Actinomycetes</taxon>
        <taxon>Propionibacteriales</taxon>
        <taxon>Propionibacteriaceae</taxon>
        <taxon>Naumannella</taxon>
    </lineage>
</organism>
<feature type="transmembrane region" description="Helical" evidence="5">
    <location>
        <begin position="50"/>
        <end position="69"/>
    </location>
</feature>
<feature type="transmembrane region" description="Helical" evidence="5">
    <location>
        <begin position="384"/>
        <end position="405"/>
    </location>
</feature>
<keyword evidence="4 5" id="KW-0472">Membrane</keyword>
<proteinExistence type="predicted"/>
<evidence type="ECO:0000256" key="1">
    <source>
        <dbReference type="ARBA" id="ARBA00004651"/>
    </source>
</evidence>
<dbReference type="InterPro" id="IPR011701">
    <property type="entry name" value="MFS"/>
</dbReference>
<dbReference type="PANTHER" id="PTHR23534:SF1">
    <property type="entry name" value="MAJOR FACILITATOR SUPERFAMILY PROTEIN"/>
    <property type="match status" value="1"/>
</dbReference>
<name>A0A7Z0D8M4_9ACTN</name>
<reference evidence="7 8" key="1">
    <citation type="submission" date="2020-07" db="EMBL/GenBank/DDBJ databases">
        <title>Sequencing the genomes of 1000 actinobacteria strains.</title>
        <authorList>
            <person name="Klenk H.-P."/>
        </authorList>
    </citation>
    <scope>NUCLEOTIDE SEQUENCE [LARGE SCALE GENOMIC DNA]</scope>
    <source>
        <strain evidence="7 8">DSM 103164</strain>
    </source>
</reference>
<dbReference type="SUPFAM" id="SSF103473">
    <property type="entry name" value="MFS general substrate transporter"/>
    <property type="match status" value="1"/>
</dbReference>
<comment type="caution">
    <text evidence="7">The sequence shown here is derived from an EMBL/GenBank/DDBJ whole genome shotgun (WGS) entry which is preliminary data.</text>
</comment>
<dbReference type="InterPro" id="IPR020846">
    <property type="entry name" value="MFS_dom"/>
</dbReference>
<feature type="transmembrane region" description="Helical" evidence="5">
    <location>
        <begin position="226"/>
        <end position="250"/>
    </location>
</feature>
<dbReference type="AlphaFoldDB" id="A0A7Z0D8M4"/>
<dbReference type="Pfam" id="PF07690">
    <property type="entry name" value="MFS_1"/>
    <property type="match status" value="1"/>
</dbReference>
<evidence type="ECO:0000256" key="3">
    <source>
        <dbReference type="ARBA" id="ARBA00022989"/>
    </source>
</evidence>
<feature type="transmembrane region" description="Helical" evidence="5">
    <location>
        <begin position="81"/>
        <end position="100"/>
    </location>
</feature>
<sequence>MTSAPVTTRVRRRAMGALITGQVLGGVGVATGVSVGGVLAQQLAGTSAAGGLASTASIVGAGIAAGPLAGLSARRGRRAGLAGGLAIAAAGAALVLAAAFAGWFWLLLIGMIGFGAATAAGLQARYAAGDHARPGHESRALSIVVWATTIGAVLGPNLAEPAAALGVRLGIPDPAGPFALALLAFAAAAAIIATSPPADHPAAADDQNGERVSSWRLLAEAWRDRLVRLGITAAIAGHSMMVAVMVMTPVHMYDRGMTLTIIGLTISIHVLGMYAASPLFGILADRLGAPAVVGVGMIIFLAAFLTGAFAPTEGAAPVQLMIALGLLGLGWSACLIGGSALVSAGASGERRVRLQGAVDSVMSLGAALLAALAGPVLGAAGYPGVNLLGALALAALIGVAASAWLGRTTGRSQPLGGKRVSGHRSR</sequence>
<dbReference type="InterPro" id="IPR036259">
    <property type="entry name" value="MFS_trans_sf"/>
</dbReference>
<keyword evidence="3 5" id="KW-1133">Transmembrane helix</keyword>
<feature type="domain" description="Major facilitator superfamily (MFS) profile" evidence="6">
    <location>
        <begin position="225"/>
        <end position="426"/>
    </location>
</feature>
<evidence type="ECO:0000259" key="6">
    <source>
        <dbReference type="PROSITE" id="PS50850"/>
    </source>
</evidence>